<sequence>MINHKLLVTIVKKGLSQKVIKASKQAGAEGGTTIPGKGTGLAQKNFLGFCIEPEKEIILTLISKEVMNGALEAIARSAELDKTGNGIAFVIDVCQVIGIAHLTEACELSCSAGGCMSNTGYELIVTVVNKGNAEIVVDATKRAGAQGGTIIYGRGTGIHEQAKLFSIAIEPEKELVLTLIERARVQDVLSAIQEDVAINEPGRGISFVLPVEQTMGIKSHAAAQVVSECNGSE</sequence>
<dbReference type="Proteomes" id="UP000002572">
    <property type="component" value="Chromosome"/>
</dbReference>
<dbReference type="GO" id="GO:0006808">
    <property type="term" value="P:regulation of nitrogen utilization"/>
    <property type="evidence" value="ECO:0007669"/>
    <property type="project" value="InterPro"/>
</dbReference>
<dbReference type="STRING" id="653733.Selin_0747"/>
<dbReference type="InterPro" id="IPR002187">
    <property type="entry name" value="N-reg_PII"/>
</dbReference>
<dbReference type="SUPFAM" id="SSF54913">
    <property type="entry name" value="GlnB-like"/>
    <property type="match status" value="2"/>
</dbReference>
<dbReference type="AlphaFoldDB" id="E6W1V9"/>
<dbReference type="Pfam" id="PF00543">
    <property type="entry name" value="P-II"/>
    <property type="match status" value="2"/>
</dbReference>
<dbReference type="RefSeq" id="WP_013505379.1">
    <property type="nucleotide sequence ID" value="NC_014836.1"/>
</dbReference>
<dbReference type="InterPro" id="IPR011322">
    <property type="entry name" value="N-reg_PII-like_a/b"/>
</dbReference>
<evidence type="ECO:0000313" key="1">
    <source>
        <dbReference type="EMBL" id="ADU65491.1"/>
    </source>
</evidence>
<accession>E6W1V9</accession>
<gene>
    <name evidence="1" type="ordered locus">Selin_0747</name>
</gene>
<dbReference type="GO" id="GO:0030234">
    <property type="term" value="F:enzyme regulator activity"/>
    <property type="evidence" value="ECO:0007669"/>
    <property type="project" value="InterPro"/>
</dbReference>
<dbReference type="KEGG" id="din:Selin_0747"/>
<dbReference type="InterPro" id="IPR015867">
    <property type="entry name" value="N-reg_PII/ATP_PRibTrfase_C"/>
</dbReference>
<reference evidence="1 2" key="1">
    <citation type="submission" date="2010-12" db="EMBL/GenBank/DDBJ databases">
        <title>Complete sequence of Desulfurispirillum indicum S5.</title>
        <authorList>
            <consortium name="US DOE Joint Genome Institute"/>
            <person name="Lucas S."/>
            <person name="Copeland A."/>
            <person name="Lapidus A."/>
            <person name="Cheng J.-F."/>
            <person name="Goodwin L."/>
            <person name="Pitluck S."/>
            <person name="Chertkov O."/>
            <person name="Held B."/>
            <person name="Detter J.C."/>
            <person name="Han C."/>
            <person name="Tapia R."/>
            <person name="Land M."/>
            <person name="Hauser L."/>
            <person name="Kyrpides N."/>
            <person name="Ivanova N."/>
            <person name="Mikhailova N."/>
            <person name="Haggblom M."/>
            <person name="Rauschenbach I."/>
            <person name="Bini E."/>
            <person name="Woyke T."/>
        </authorList>
    </citation>
    <scope>NUCLEOTIDE SEQUENCE [LARGE SCALE GENOMIC DNA]</scope>
    <source>
        <strain evidence="2">ATCC BAA-1389 / DSM 22839 / S5</strain>
    </source>
</reference>
<dbReference type="eggNOG" id="COG0347">
    <property type="taxonomic scope" value="Bacteria"/>
</dbReference>
<dbReference type="OrthoDB" id="9803021at2"/>
<proteinExistence type="predicted"/>
<dbReference type="InParanoid" id="E6W1V9"/>
<evidence type="ECO:0000313" key="2">
    <source>
        <dbReference type="Proteomes" id="UP000002572"/>
    </source>
</evidence>
<organism evidence="1 2">
    <name type="scientific">Desulfurispirillum indicum (strain ATCC BAA-1389 / DSM 22839 / S5)</name>
    <dbReference type="NCBI Taxonomy" id="653733"/>
    <lineage>
        <taxon>Bacteria</taxon>
        <taxon>Pseudomonadati</taxon>
        <taxon>Chrysiogenota</taxon>
        <taxon>Chrysiogenia</taxon>
        <taxon>Chrysiogenales</taxon>
        <taxon>Chrysiogenaceae</taxon>
        <taxon>Desulfurispirillum</taxon>
    </lineage>
</organism>
<dbReference type="PROSITE" id="PS51343">
    <property type="entry name" value="PII_GLNB_DOM"/>
    <property type="match status" value="2"/>
</dbReference>
<dbReference type="EMBL" id="CP002432">
    <property type="protein sequence ID" value="ADU65491.1"/>
    <property type="molecule type" value="Genomic_DNA"/>
</dbReference>
<protein>
    <submittedName>
        <fullName evidence="1">PII family protein</fullName>
    </submittedName>
</protein>
<dbReference type="SMART" id="SM00938">
    <property type="entry name" value="P-II"/>
    <property type="match status" value="2"/>
</dbReference>
<dbReference type="Gene3D" id="3.30.70.120">
    <property type="match status" value="2"/>
</dbReference>
<name>E6W1V9_DESIS</name>
<keyword evidence="2" id="KW-1185">Reference proteome</keyword>
<dbReference type="HOGENOM" id="CLU_102878_1_0_0"/>